<proteinExistence type="inferred from homology"/>
<protein>
    <recommendedName>
        <fullName evidence="4">NADP-dependent oxidoreductase domain-containing protein</fullName>
    </recommendedName>
</protein>
<dbReference type="PANTHER" id="PTHR43827:SF3">
    <property type="entry name" value="NADP-DEPENDENT OXIDOREDUCTASE DOMAIN-CONTAINING PROTEIN"/>
    <property type="match status" value="1"/>
</dbReference>
<evidence type="ECO:0000256" key="2">
    <source>
        <dbReference type="ARBA" id="ARBA00022857"/>
    </source>
</evidence>
<dbReference type="Pfam" id="PF00248">
    <property type="entry name" value="Aldo_ket_red"/>
    <property type="match status" value="1"/>
</dbReference>
<dbReference type="EMBL" id="AP023366">
    <property type="protein sequence ID" value="BCJ86902.1"/>
    <property type="molecule type" value="Genomic_DNA"/>
</dbReference>
<gene>
    <name evidence="5" type="ORF">skT53_18870</name>
</gene>
<keyword evidence="2" id="KW-0521">NADP</keyword>
<dbReference type="Gene3D" id="3.20.20.100">
    <property type="entry name" value="NADP-dependent oxidoreductase domain"/>
    <property type="match status" value="1"/>
</dbReference>
<evidence type="ECO:0000256" key="1">
    <source>
        <dbReference type="ARBA" id="ARBA00007905"/>
    </source>
</evidence>
<keyword evidence="6" id="KW-1185">Reference proteome</keyword>
<organism evidence="5 6">
    <name type="scientific">Effusibacillus dendaii</name>
    <dbReference type="NCBI Taxonomy" id="2743772"/>
    <lineage>
        <taxon>Bacteria</taxon>
        <taxon>Bacillati</taxon>
        <taxon>Bacillota</taxon>
        <taxon>Bacilli</taxon>
        <taxon>Bacillales</taxon>
        <taxon>Alicyclobacillaceae</taxon>
        <taxon>Effusibacillus</taxon>
    </lineage>
</organism>
<name>A0A7I8DC43_9BACL</name>
<feature type="domain" description="NADP-dependent oxidoreductase" evidence="4">
    <location>
        <begin position="14"/>
        <end position="76"/>
    </location>
</feature>
<comment type="similarity">
    <text evidence="1">Belongs to the aldo/keto reductase family.</text>
</comment>
<keyword evidence="3" id="KW-0560">Oxidoreductase</keyword>
<dbReference type="PANTHER" id="PTHR43827">
    <property type="entry name" value="2,5-DIKETO-D-GLUCONIC ACID REDUCTASE"/>
    <property type="match status" value="1"/>
</dbReference>
<dbReference type="AlphaFoldDB" id="A0A7I8DC43"/>
<reference evidence="5 6" key="1">
    <citation type="submission" date="2020-08" db="EMBL/GenBank/DDBJ databases">
        <title>Complete Genome Sequence of Effusibacillus dendaii Strain skT53, Isolated from Farmland soil.</title>
        <authorList>
            <person name="Konishi T."/>
            <person name="Kawasaki H."/>
        </authorList>
    </citation>
    <scope>NUCLEOTIDE SEQUENCE [LARGE SCALE GENOMIC DNA]</scope>
    <source>
        <strain evidence="6">skT53</strain>
    </source>
</reference>
<evidence type="ECO:0000313" key="6">
    <source>
        <dbReference type="Proteomes" id="UP000593802"/>
    </source>
</evidence>
<dbReference type="KEGG" id="eff:skT53_18870"/>
<accession>A0A7I8DC43</accession>
<dbReference type="Proteomes" id="UP000593802">
    <property type="component" value="Chromosome"/>
</dbReference>
<evidence type="ECO:0000256" key="3">
    <source>
        <dbReference type="ARBA" id="ARBA00023002"/>
    </source>
</evidence>
<evidence type="ECO:0000313" key="5">
    <source>
        <dbReference type="EMBL" id="BCJ86902.1"/>
    </source>
</evidence>
<sequence length="105" mass="12174">MEAWSPLMRKGELLGNPVLVELGQKYGKTPAQIAIRWNLQHGVVTIPKSVRAARIRENADVFDFSLTQEEMQQIDARNQNKRSFEYDPDNVNFQTIAWVRKPTFQ</sequence>
<dbReference type="GO" id="GO:0016616">
    <property type="term" value="F:oxidoreductase activity, acting on the CH-OH group of donors, NAD or NADP as acceptor"/>
    <property type="evidence" value="ECO:0007669"/>
    <property type="project" value="UniProtKB-ARBA"/>
</dbReference>
<dbReference type="InterPro" id="IPR023210">
    <property type="entry name" value="NADP_OxRdtase_dom"/>
</dbReference>
<dbReference type="InterPro" id="IPR036812">
    <property type="entry name" value="NAD(P)_OxRdtase_dom_sf"/>
</dbReference>
<dbReference type="InterPro" id="IPR020471">
    <property type="entry name" value="AKR"/>
</dbReference>
<evidence type="ECO:0000259" key="4">
    <source>
        <dbReference type="Pfam" id="PF00248"/>
    </source>
</evidence>
<dbReference type="SUPFAM" id="SSF51430">
    <property type="entry name" value="NAD(P)-linked oxidoreductase"/>
    <property type="match status" value="1"/>
</dbReference>